<feature type="transmembrane region" description="Helical" evidence="2">
    <location>
        <begin position="157"/>
        <end position="179"/>
    </location>
</feature>
<sequence>MMIINPPVVRYPSYYNCKKSTLVTIISIDLMLIMVTIIIIIIADRQIPKLSIDQSSSSSLLSSSSPLNHFDHIDDLNHFDMNNNSHLYHRNNNDHNHHRILEQNHSITTIDISNDDNNNNDSISDCSNDDNDDVNDDEQQQLYDGDGIGSSLTDKKFALAELIANIIWLLAGMLSLVAVIKEHYHLTIICSLFGAFDVLSAFYFWTKTKSEDNFLQMISSAIYFIFLLLFLSDLAYINKQRLRIARNRYRPPKLIYHI</sequence>
<reference evidence="3 4" key="2">
    <citation type="journal article" date="2022" name="Mol. Biol. Evol.">
        <title>Comparative Genomics Reveals Insights into the Divergent Evolution of Astigmatic Mites and Household Pest Adaptations.</title>
        <authorList>
            <person name="Xiong Q."/>
            <person name="Wan A.T."/>
            <person name="Liu X."/>
            <person name="Fung C.S."/>
            <person name="Xiao X."/>
            <person name="Malainual N."/>
            <person name="Hou J."/>
            <person name="Wang L."/>
            <person name="Wang M."/>
            <person name="Yang K.Y."/>
            <person name="Cui Y."/>
            <person name="Leung E.L."/>
            <person name="Nong W."/>
            <person name="Shin S.K."/>
            <person name="Au S.W."/>
            <person name="Jeong K.Y."/>
            <person name="Chew F.T."/>
            <person name="Hui J.H."/>
            <person name="Leung T.F."/>
            <person name="Tungtrongchitr A."/>
            <person name="Zhong N."/>
            <person name="Liu Z."/>
            <person name="Tsui S.K."/>
        </authorList>
    </citation>
    <scope>NUCLEOTIDE SEQUENCE [LARGE SCALE GENOMIC DNA]</scope>
    <source>
        <strain evidence="3">Derp</strain>
    </source>
</reference>
<feature type="transmembrane region" description="Helical" evidence="2">
    <location>
        <begin position="217"/>
        <end position="237"/>
    </location>
</feature>
<feature type="transmembrane region" description="Helical" evidence="2">
    <location>
        <begin position="21"/>
        <end position="43"/>
    </location>
</feature>
<comment type="caution">
    <text evidence="3">The sequence shown here is derived from an EMBL/GenBank/DDBJ whole genome shotgun (WGS) entry which is preliminary data.</text>
</comment>
<name>A0ABQ8JQ82_DERPT</name>
<protein>
    <submittedName>
        <fullName evidence="3">Uncharacterized protein</fullName>
    </submittedName>
</protein>
<gene>
    <name evidence="3" type="ORF">DERP_012758</name>
</gene>
<feature type="compositionally biased region" description="Low complexity" evidence="1">
    <location>
        <begin position="111"/>
        <end position="126"/>
    </location>
</feature>
<keyword evidence="2" id="KW-0812">Transmembrane</keyword>
<accession>A0ABQ8JQ82</accession>
<evidence type="ECO:0000313" key="4">
    <source>
        <dbReference type="Proteomes" id="UP000887458"/>
    </source>
</evidence>
<feature type="compositionally biased region" description="Acidic residues" evidence="1">
    <location>
        <begin position="127"/>
        <end position="138"/>
    </location>
</feature>
<organism evidence="3 4">
    <name type="scientific">Dermatophagoides pteronyssinus</name>
    <name type="common">European house dust mite</name>
    <dbReference type="NCBI Taxonomy" id="6956"/>
    <lineage>
        <taxon>Eukaryota</taxon>
        <taxon>Metazoa</taxon>
        <taxon>Ecdysozoa</taxon>
        <taxon>Arthropoda</taxon>
        <taxon>Chelicerata</taxon>
        <taxon>Arachnida</taxon>
        <taxon>Acari</taxon>
        <taxon>Acariformes</taxon>
        <taxon>Sarcoptiformes</taxon>
        <taxon>Astigmata</taxon>
        <taxon>Psoroptidia</taxon>
        <taxon>Analgoidea</taxon>
        <taxon>Pyroglyphidae</taxon>
        <taxon>Dermatophagoidinae</taxon>
        <taxon>Dermatophagoides</taxon>
    </lineage>
</organism>
<proteinExistence type="predicted"/>
<keyword evidence="4" id="KW-1185">Reference proteome</keyword>
<evidence type="ECO:0000256" key="2">
    <source>
        <dbReference type="SAM" id="Phobius"/>
    </source>
</evidence>
<reference evidence="3 4" key="1">
    <citation type="journal article" date="2018" name="J. Allergy Clin. Immunol.">
        <title>High-quality assembly of Dermatophagoides pteronyssinus genome and transcriptome reveals a wide range of novel allergens.</title>
        <authorList>
            <person name="Liu X.Y."/>
            <person name="Yang K.Y."/>
            <person name="Wang M.Q."/>
            <person name="Kwok J.S."/>
            <person name="Zeng X."/>
            <person name="Yang Z."/>
            <person name="Xiao X.J."/>
            <person name="Lau C.P."/>
            <person name="Li Y."/>
            <person name="Huang Z.M."/>
            <person name="Ba J.G."/>
            <person name="Yim A.K."/>
            <person name="Ouyang C.Y."/>
            <person name="Ngai S.M."/>
            <person name="Chan T.F."/>
            <person name="Leung E.L."/>
            <person name="Liu L."/>
            <person name="Liu Z.G."/>
            <person name="Tsui S.K."/>
        </authorList>
    </citation>
    <scope>NUCLEOTIDE SEQUENCE [LARGE SCALE GENOMIC DNA]</scope>
    <source>
        <strain evidence="3">Derp</strain>
    </source>
</reference>
<feature type="region of interest" description="Disordered" evidence="1">
    <location>
        <begin position="111"/>
        <end position="138"/>
    </location>
</feature>
<dbReference type="Proteomes" id="UP000887458">
    <property type="component" value="Unassembled WGS sequence"/>
</dbReference>
<keyword evidence="2" id="KW-1133">Transmembrane helix</keyword>
<feature type="transmembrane region" description="Helical" evidence="2">
    <location>
        <begin position="186"/>
        <end position="205"/>
    </location>
</feature>
<evidence type="ECO:0000256" key="1">
    <source>
        <dbReference type="SAM" id="MobiDB-lite"/>
    </source>
</evidence>
<evidence type="ECO:0000313" key="3">
    <source>
        <dbReference type="EMBL" id="KAH9424774.1"/>
    </source>
</evidence>
<dbReference type="EMBL" id="NJHN03000026">
    <property type="protein sequence ID" value="KAH9424774.1"/>
    <property type="molecule type" value="Genomic_DNA"/>
</dbReference>
<keyword evidence="2" id="KW-0472">Membrane</keyword>